<reference evidence="1 2" key="1">
    <citation type="journal article" date="2011" name="Science">
        <title>The Selaginella genome identifies genetic changes associated with the evolution of vascular plants.</title>
        <authorList>
            <person name="Banks J.A."/>
            <person name="Nishiyama T."/>
            <person name="Hasebe M."/>
            <person name="Bowman J.L."/>
            <person name="Gribskov M."/>
            <person name="dePamphilis C."/>
            <person name="Albert V.A."/>
            <person name="Aono N."/>
            <person name="Aoyama T."/>
            <person name="Ambrose B.A."/>
            <person name="Ashton N.W."/>
            <person name="Axtell M.J."/>
            <person name="Barker E."/>
            <person name="Barker M.S."/>
            <person name="Bennetzen J.L."/>
            <person name="Bonawitz N.D."/>
            <person name="Chapple C."/>
            <person name="Cheng C."/>
            <person name="Correa L.G."/>
            <person name="Dacre M."/>
            <person name="DeBarry J."/>
            <person name="Dreyer I."/>
            <person name="Elias M."/>
            <person name="Engstrom E.M."/>
            <person name="Estelle M."/>
            <person name="Feng L."/>
            <person name="Finet C."/>
            <person name="Floyd S.K."/>
            <person name="Frommer W.B."/>
            <person name="Fujita T."/>
            <person name="Gramzow L."/>
            <person name="Gutensohn M."/>
            <person name="Harholt J."/>
            <person name="Hattori M."/>
            <person name="Heyl A."/>
            <person name="Hirai T."/>
            <person name="Hiwatashi Y."/>
            <person name="Ishikawa M."/>
            <person name="Iwata M."/>
            <person name="Karol K.G."/>
            <person name="Koehler B."/>
            <person name="Kolukisaoglu U."/>
            <person name="Kubo M."/>
            <person name="Kurata T."/>
            <person name="Lalonde S."/>
            <person name="Li K."/>
            <person name="Li Y."/>
            <person name="Litt A."/>
            <person name="Lyons E."/>
            <person name="Manning G."/>
            <person name="Maruyama T."/>
            <person name="Michael T.P."/>
            <person name="Mikami K."/>
            <person name="Miyazaki S."/>
            <person name="Morinaga S."/>
            <person name="Murata T."/>
            <person name="Mueller-Roeber B."/>
            <person name="Nelson D.R."/>
            <person name="Obara M."/>
            <person name="Oguri Y."/>
            <person name="Olmstead R.G."/>
            <person name="Onodera N."/>
            <person name="Petersen B.L."/>
            <person name="Pils B."/>
            <person name="Prigge M."/>
            <person name="Rensing S.A."/>
            <person name="Riano-Pachon D.M."/>
            <person name="Roberts A.W."/>
            <person name="Sato Y."/>
            <person name="Scheller H.V."/>
            <person name="Schulz B."/>
            <person name="Schulz C."/>
            <person name="Shakirov E.V."/>
            <person name="Shibagaki N."/>
            <person name="Shinohara N."/>
            <person name="Shippen D.E."/>
            <person name="Soerensen I."/>
            <person name="Sotooka R."/>
            <person name="Sugimoto N."/>
            <person name="Sugita M."/>
            <person name="Sumikawa N."/>
            <person name="Tanurdzic M."/>
            <person name="Theissen G."/>
            <person name="Ulvskov P."/>
            <person name="Wakazuki S."/>
            <person name="Weng J.K."/>
            <person name="Willats W.W."/>
            <person name="Wipf D."/>
            <person name="Wolf P.G."/>
            <person name="Yang L."/>
            <person name="Zimmer A.D."/>
            <person name="Zhu Q."/>
            <person name="Mitros T."/>
            <person name="Hellsten U."/>
            <person name="Loque D."/>
            <person name="Otillar R."/>
            <person name="Salamov A."/>
            <person name="Schmutz J."/>
            <person name="Shapiro H."/>
            <person name="Lindquist E."/>
            <person name="Lucas S."/>
            <person name="Rokhsar D."/>
            <person name="Grigoriev I.V."/>
        </authorList>
    </citation>
    <scope>NUCLEOTIDE SEQUENCE [LARGE SCALE GENOMIC DNA]</scope>
</reference>
<dbReference type="PANTHER" id="PTHR45521:SF2">
    <property type="entry name" value="TRANSDUCIN_WD40 REPEAT-LIKE SUPERFAMILY PROTEIN"/>
    <property type="match status" value="1"/>
</dbReference>
<dbReference type="AlphaFoldDB" id="D8SWY3"/>
<protein>
    <submittedName>
        <fullName evidence="1">Uncharacterized protein</fullName>
    </submittedName>
</protein>
<dbReference type="InterPro" id="IPR053290">
    <property type="entry name" value="TSET_complex_member"/>
</dbReference>
<dbReference type="PANTHER" id="PTHR45521">
    <property type="entry name" value="TSET COMPLEX MEMBER TSTF"/>
    <property type="match status" value="1"/>
</dbReference>
<dbReference type="KEGG" id="smo:SELMODRAFT_426615"/>
<sequence>MPSASLWRSGENISGCVSLIHSVRYEIRGESVKHIRFDDDGMGGSVGQLQRTLIPLQLSSLHPVLSGSSGSTRGRHFLVVCCENKDIFFDLSTVRARQTNPGKQSDASSWVMPVWSFFYASLVELAHDGGVHGTLYYCTKISFLSSQFVFAVNVHLTFSFTVQVVRLAPFHAAPSSSRPPPDQTDVDVEDKKQYPDHLWSTSVLESETASFGLLTGSWFIHRCLAAHGDVSAVKWAFRLGREHHDWTTLLSLC</sequence>
<dbReference type="EMBL" id="GL377649">
    <property type="protein sequence ID" value="EFJ11104.1"/>
    <property type="molecule type" value="Genomic_DNA"/>
</dbReference>
<dbReference type="InParanoid" id="D8SWY3"/>
<organism evidence="2">
    <name type="scientific">Selaginella moellendorffii</name>
    <name type="common">Spikemoss</name>
    <dbReference type="NCBI Taxonomy" id="88036"/>
    <lineage>
        <taxon>Eukaryota</taxon>
        <taxon>Viridiplantae</taxon>
        <taxon>Streptophyta</taxon>
        <taxon>Embryophyta</taxon>
        <taxon>Tracheophyta</taxon>
        <taxon>Lycopodiopsida</taxon>
        <taxon>Selaginellales</taxon>
        <taxon>Selaginellaceae</taxon>
        <taxon>Selaginella</taxon>
    </lineage>
</organism>
<evidence type="ECO:0000313" key="1">
    <source>
        <dbReference type="EMBL" id="EFJ11104.1"/>
    </source>
</evidence>
<gene>
    <name evidence="1" type="ORF">SELMODRAFT_426615</name>
</gene>
<dbReference type="Gramene" id="EFJ11104">
    <property type="protein sequence ID" value="EFJ11104"/>
    <property type="gene ID" value="SELMODRAFT_426615"/>
</dbReference>
<dbReference type="STRING" id="88036.D8SWY3"/>
<dbReference type="Proteomes" id="UP000001514">
    <property type="component" value="Unassembled WGS sequence"/>
</dbReference>
<name>D8SWY3_SELML</name>
<proteinExistence type="predicted"/>
<dbReference type="HOGENOM" id="CLU_1100067_0_0_1"/>
<keyword evidence="2" id="KW-1185">Reference proteome</keyword>
<accession>D8SWY3</accession>
<evidence type="ECO:0000313" key="2">
    <source>
        <dbReference type="Proteomes" id="UP000001514"/>
    </source>
</evidence>